<evidence type="ECO:0000313" key="3">
    <source>
        <dbReference type="Proteomes" id="UP001057498"/>
    </source>
</evidence>
<dbReference type="CDD" id="cd18692">
    <property type="entry name" value="PIN_VapC-like"/>
    <property type="match status" value="1"/>
</dbReference>
<dbReference type="SUPFAM" id="SSF88723">
    <property type="entry name" value="PIN domain-like"/>
    <property type="match status" value="1"/>
</dbReference>
<organism evidence="2 3">
    <name type="scientific">Sphaerotilus microaerophilus</name>
    <dbReference type="NCBI Taxonomy" id="2914710"/>
    <lineage>
        <taxon>Bacteria</taxon>
        <taxon>Pseudomonadati</taxon>
        <taxon>Pseudomonadota</taxon>
        <taxon>Betaproteobacteria</taxon>
        <taxon>Burkholderiales</taxon>
        <taxon>Sphaerotilaceae</taxon>
        <taxon>Sphaerotilus</taxon>
    </lineage>
</organism>
<dbReference type="Gene3D" id="3.40.50.1010">
    <property type="entry name" value="5'-nuclease"/>
    <property type="match status" value="1"/>
</dbReference>
<gene>
    <name evidence="2" type="primary">vapC_3</name>
    <name evidence="2" type="ORF">CATMQ487_08580</name>
</gene>
<dbReference type="RefSeq" id="WP_251972136.1">
    <property type="nucleotide sequence ID" value="NZ_AP025730.1"/>
</dbReference>
<dbReference type="EMBL" id="AP025730">
    <property type="protein sequence ID" value="BDI03888.1"/>
    <property type="molecule type" value="Genomic_DNA"/>
</dbReference>
<proteinExistence type="predicted"/>
<dbReference type="InterPro" id="IPR002716">
    <property type="entry name" value="PIN_dom"/>
</dbReference>
<dbReference type="Pfam" id="PF01850">
    <property type="entry name" value="PIN"/>
    <property type="match status" value="1"/>
</dbReference>
<evidence type="ECO:0000259" key="1">
    <source>
        <dbReference type="Pfam" id="PF01850"/>
    </source>
</evidence>
<feature type="domain" description="PIN" evidence="1">
    <location>
        <begin position="8"/>
        <end position="123"/>
    </location>
</feature>
<protein>
    <submittedName>
        <fullName evidence="2">Ribonuclease VapC</fullName>
    </submittedName>
</protein>
<reference evidence="2" key="1">
    <citation type="submission" date="2022-04" db="EMBL/GenBank/DDBJ databases">
        <title>Whole genome sequence of Sphaerotilus sp. FB-5.</title>
        <authorList>
            <person name="Takeda M."/>
            <person name="Narihara S."/>
            <person name="Akimoto M."/>
            <person name="Akimoto R."/>
            <person name="Nishiyashiki S."/>
            <person name="Murakami T."/>
        </authorList>
    </citation>
    <scope>NUCLEOTIDE SEQUENCE</scope>
    <source>
        <strain evidence="2">FB-5</strain>
    </source>
</reference>
<dbReference type="Proteomes" id="UP001057498">
    <property type="component" value="Chromosome"/>
</dbReference>
<keyword evidence="3" id="KW-1185">Reference proteome</keyword>
<accession>A0ABM7YHW0</accession>
<name>A0ABM7YHW0_9BURK</name>
<evidence type="ECO:0000313" key="2">
    <source>
        <dbReference type="EMBL" id="BDI03888.1"/>
    </source>
</evidence>
<sequence>MPVTRDAFVDSNVWLCALIESSPPDPRRARARELLSSLEWPVVSTQVIREVSVNLLRKAGVTEAALRELVRSWYGQCRVVEADEAQLHSASLLRERMSVSIWDSQIIAAALAVGCTTLYSEDLQHGQLIEGRLRIVNPFVEP</sequence>
<dbReference type="InterPro" id="IPR029060">
    <property type="entry name" value="PIN-like_dom_sf"/>
</dbReference>